<reference evidence="2" key="1">
    <citation type="submission" date="2020-07" db="EMBL/GenBank/DDBJ databases">
        <title>Genome sequence and genetic diversity analysis of an under-domesticated orphan crop, white fonio (Digitaria exilis).</title>
        <authorList>
            <person name="Bennetzen J.L."/>
            <person name="Chen S."/>
            <person name="Ma X."/>
            <person name="Wang X."/>
            <person name="Yssel A.E.J."/>
            <person name="Chaluvadi S.R."/>
            <person name="Johnson M."/>
            <person name="Gangashetty P."/>
            <person name="Hamidou F."/>
            <person name="Sanogo M.D."/>
            <person name="Zwaenepoel A."/>
            <person name="Wallace J."/>
            <person name="Van De Peer Y."/>
            <person name="Van Deynze A."/>
        </authorList>
    </citation>
    <scope>NUCLEOTIDE SEQUENCE</scope>
    <source>
        <tissue evidence="2">Leaves</tissue>
    </source>
</reference>
<gene>
    <name evidence="2" type="ORF">HU200_027067</name>
</gene>
<dbReference type="Pfam" id="PF20241">
    <property type="entry name" value="DUF6598"/>
    <property type="match status" value="1"/>
</dbReference>
<name>A0A835C829_9POAL</name>
<evidence type="ECO:0000313" key="3">
    <source>
        <dbReference type="Proteomes" id="UP000636709"/>
    </source>
</evidence>
<dbReference type="InterPro" id="IPR046533">
    <property type="entry name" value="DUF6598"/>
</dbReference>
<comment type="caution">
    <text evidence="2">The sequence shown here is derived from an EMBL/GenBank/DDBJ whole genome shotgun (WGS) entry which is preliminary data.</text>
</comment>
<dbReference type="PANTHER" id="PTHR33065">
    <property type="entry name" value="OS07G0486400 PROTEIN"/>
    <property type="match status" value="1"/>
</dbReference>
<organism evidence="2 3">
    <name type="scientific">Digitaria exilis</name>
    <dbReference type="NCBI Taxonomy" id="1010633"/>
    <lineage>
        <taxon>Eukaryota</taxon>
        <taxon>Viridiplantae</taxon>
        <taxon>Streptophyta</taxon>
        <taxon>Embryophyta</taxon>
        <taxon>Tracheophyta</taxon>
        <taxon>Spermatophyta</taxon>
        <taxon>Magnoliopsida</taxon>
        <taxon>Liliopsida</taxon>
        <taxon>Poales</taxon>
        <taxon>Poaceae</taxon>
        <taxon>PACMAD clade</taxon>
        <taxon>Panicoideae</taxon>
        <taxon>Panicodae</taxon>
        <taxon>Paniceae</taxon>
        <taxon>Anthephorinae</taxon>
        <taxon>Digitaria</taxon>
    </lineage>
</organism>
<feature type="domain" description="DUF6598" evidence="1">
    <location>
        <begin position="84"/>
        <end position="298"/>
    </location>
</feature>
<evidence type="ECO:0000259" key="1">
    <source>
        <dbReference type="Pfam" id="PF20241"/>
    </source>
</evidence>
<dbReference type="EMBL" id="JACEFO010001732">
    <property type="protein sequence ID" value="KAF8715420.1"/>
    <property type="molecule type" value="Genomic_DNA"/>
</dbReference>
<dbReference type="OrthoDB" id="707571at2759"/>
<evidence type="ECO:0000313" key="2">
    <source>
        <dbReference type="EMBL" id="KAF8715420.1"/>
    </source>
</evidence>
<dbReference type="PANTHER" id="PTHR33065:SF186">
    <property type="entry name" value="OS08G0134900 PROTEIN"/>
    <property type="match status" value="1"/>
</dbReference>
<accession>A0A835C829</accession>
<dbReference type="Proteomes" id="UP000636709">
    <property type="component" value="Unassembled WGS sequence"/>
</dbReference>
<protein>
    <recommendedName>
        <fullName evidence="1">DUF6598 domain-containing protein</fullName>
    </recommendedName>
</protein>
<dbReference type="AlphaFoldDB" id="A0A835C829"/>
<keyword evidence="3" id="KW-1185">Reference proteome</keyword>
<proteinExistence type="predicted"/>
<sequence length="315" mass="36111">MLLPLNPQQIPWKKYRTDHRDKKLLLPNLSWDEKVVFTLNIVRRRGLFEYNPKTYSIVPTRFCEFNIAFFDLDKEYSYRDLDTSMNIISIKISESDVPCPINIYGTVVARDQVDYRCVYLFKRGRDDPQHIESVGETLTLTGPYRALAGHFVVFEFNLKIIKGDEEALDQEFSKGHLLTLSLRSCLSQVKMDFNNIPRALEASIEVNILNEESYFHGKMTAGNKKNGIVLYNSKVADTETKLGCGGSVSLTRRVVAVPWGRDLVLHFSVPMAKPKSISLEHDKEQRIFKLSTYQLQVKITWTGVLLIFAANSFST</sequence>